<dbReference type="PANTHER" id="PTHR30055">
    <property type="entry name" value="HTH-TYPE TRANSCRIPTIONAL REGULATOR RUTR"/>
    <property type="match status" value="1"/>
</dbReference>
<comment type="caution">
    <text evidence="6">The sequence shown here is derived from an EMBL/GenBank/DDBJ whole genome shotgun (WGS) entry which is preliminary data.</text>
</comment>
<proteinExistence type="predicted"/>
<dbReference type="SUPFAM" id="SSF46689">
    <property type="entry name" value="Homeodomain-like"/>
    <property type="match status" value="1"/>
</dbReference>
<dbReference type="SUPFAM" id="SSF48498">
    <property type="entry name" value="Tetracyclin repressor-like, C-terminal domain"/>
    <property type="match status" value="1"/>
</dbReference>
<dbReference type="InterPro" id="IPR050109">
    <property type="entry name" value="HTH-type_TetR-like_transc_reg"/>
</dbReference>
<keyword evidence="2 4" id="KW-0238">DNA-binding</keyword>
<evidence type="ECO:0000256" key="2">
    <source>
        <dbReference type="ARBA" id="ARBA00023125"/>
    </source>
</evidence>
<evidence type="ECO:0000256" key="1">
    <source>
        <dbReference type="ARBA" id="ARBA00023015"/>
    </source>
</evidence>
<accession>A0AAW8F448</accession>
<dbReference type="PRINTS" id="PR00455">
    <property type="entry name" value="HTHTETR"/>
</dbReference>
<dbReference type="InterPro" id="IPR001647">
    <property type="entry name" value="HTH_TetR"/>
</dbReference>
<dbReference type="GO" id="GO:0000976">
    <property type="term" value="F:transcription cis-regulatory region binding"/>
    <property type="evidence" value="ECO:0007669"/>
    <property type="project" value="TreeGrafter"/>
</dbReference>
<dbReference type="Pfam" id="PF21597">
    <property type="entry name" value="TetR_C_43"/>
    <property type="match status" value="1"/>
</dbReference>
<dbReference type="Proteomes" id="UP001234216">
    <property type="component" value="Unassembled WGS sequence"/>
</dbReference>
<organism evidence="6 7">
    <name type="scientific">Streptomyces canus</name>
    <dbReference type="NCBI Taxonomy" id="58343"/>
    <lineage>
        <taxon>Bacteria</taxon>
        <taxon>Bacillati</taxon>
        <taxon>Actinomycetota</taxon>
        <taxon>Actinomycetes</taxon>
        <taxon>Kitasatosporales</taxon>
        <taxon>Streptomycetaceae</taxon>
        <taxon>Streptomyces</taxon>
        <taxon>Streptomyces aurantiacus group</taxon>
    </lineage>
</organism>
<sequence>MTRKVRADAIDNHAHIVATARQAIAAEGVDVPMRELARRAGLGIATLYRHFPTRTELINAALAGDVAACRADMQAALAEPDAWTALSGVIRQFAEHQIRAPGLNEALLGSHTAGDAFRNDRQAHAAALEQLVARAQQQRVLRRGTSVTDVRVGLMAISLLRPTQANRQPNALRTLLGLLLAGLHSPDH</sequence>
<dbReference type="Gene3D" id="1.10.357.10">
    <property type="entry name" value="Tetracycline Repressor, domain 2"/>
    <property type="match status" value="1"/>
</dbReference>
<evidence type="ECO:0000313" key="7">
    <source>
        <dbReference type="Proteomes" id="UP001234216"/>
    </source>
</evidence>
<gene>
    <name evidence="6" type="ORF">QFZ22_000543</name>
</gene>
<evidence type="ECO:0000259" key="5">
    <source>
        <dbReference type="PROSITE" id="PS50977"/>
    </source>
</evidence>
<dbReference type="InterPro" id="IPR009057">
    <property type="entry name" value="Homeodomain-like_sf"/>
</dbReference>
<evidence type="ECO:0000313" key="6">
    <source>
        <dbReference type="EMBL" id="MDQ0904558.1"/>
    </source>
</evidence>
<feature type="DNA-binding region" description="H-T-H motif" evidence="4">
    <location>
        <begin position="32"/>
        <end position="51"/>
    </location>
</feature>
<dbReference type="RefSeq" id="WP_306972140.1">
    <property type="nucleotide sequence ID" value="NZ_JAUSZV010000003.1"/>
</dbReference>
<dbReference type="PANTHER" id="PTHR30055:SF234">
    <property type="entry name" value="HTH-TYPE TRANSCRIPTIONAL REGULATOR BETI"/>
    <property type="match status" value="1"/>
</dbReference>
<feature type="domain" description="HTH tetR-type" evidence="5">
    <location>
        <begin position="10"/>
        <end position="69"/>
    </location>
</feature>
<dbReference type="Pfam" id="PF00440">
    <property type="entry name" value="TetR_N"/>
    <property type="match status" value="1"/>
</dbReference>
<name>A0AAW8F448_9ACTN</name>
<protein>
    <submittedName>
        <fullName evidence="6">AcrR family transcriptional regulator</fullName>
    </submittedName>
</protein>
<dbReference type="EMBL" id="JAUSZV010000003">
    <property type="protein sequence ID" value="MDQ0904558.1"/>
    <property type="molecule type" value="Genomic_DNA"/>
</dbReference>
<dbReference type="AlphaFoldDB" id="A0AAW8F448"/>
<dbReference type="InterPro" id="IPR049445">
    <property type="entry name" value="TetR_SbtR-like_C"/>
</dbReference>
<reference evidence="6" key="1">
    <citation type="submission" date="2023-07" db="EMBL/GenBank/DDBJ databases">
        <title>Comparative genomics of wheat-associated soil bacteria to identify genetic determinants of phenazine resistance.</title>
        <authorList>
            <person name="Mouncey N."/>
        </authorList>
    </citation>
    <scope>NUCLEOTIDE SEQUENCE</scope>
    <source>
        <strain evidence="6">V4I22</strain>
    </source>
</reference>
<dbReference type="PROSITE" id="PS50977">
    <property type="entry name" value="HTH_TETR_2"/>
    <property type="match status" value="1"/>
</dbReference>
<evidence type="ECO:0000256" key="4">
    <source>
        <dbReference type="PROSITE-ProRule" id="PRU00335"/>
    </source>
</evidence>
<dbReference type="InterPro" id="IPR036271">
    <property type="entry name" value="Tet_transcr_reg_TetR-rel_C_sf"/>
</dbReference>
<keyword evidence="3" id="KW-0804">Transcription</keyword>
<evidence type="ECO:0000256" key="3">
    <source>
        <dbReference type="ARBA" id="ARBA00023163"/>
    </source>
</evidence>
<keyword evidence="1" id="KW-0805">Transcription regulation</keyword>
<dbReference type="GO" id="GO:0003700">
    <property type="term" value="F:DNA-binding transcription factor activity"/>
    <property type="evidence" value="ECO:0007669"/>
    <property type="project" value="TreeGrafter"/>
</dbReference>